<dbReference type="PANTHER" id="PTHR30532:SF25">
    <property type="entry name" value="IRON(III) DICITRATE-BINDING PERIPLASMIC PROTEIN"/>
    <property type="match status" value="1"/>
</dbReference>
<dbReference type="GO" id="GO:0030288">
    <property type="term" value="C:outer membrane-bounded periplasmic space"/>
    <property type="evidence" value="ECO:0007669"/>
    <property type="project" value="TreeGrafter"/>
</dbReference>
<dbReference type="AlphaFoldDB" id="A0A2R4MFL0"/>
<keyword evidence="4" id="KW-0406">Ion transport</keyword>
<dbReference type="STRING" id="1122213.GCA_000423365_02637"/>
<comment type="similarity">
    <text evidence="2">Belongs to the bacterial solute-binding protein 8 family.</text>
</comment>
<evidence type="ECO:0000259" key="7">
    <source>
        <dbReference type="PROSITE" id="PS50983"/>
    </source>
</evidence>
<reference evidence="8 9" key="1">
    <citation type="submission" date="2017-05" db="EMBL/GenBank/DDBJ databases">
        <title>Genome Analysis of Maritalea myrionectae HL2708#5.</title>
        <authorList>
            <consortium name="Cotde Inc.-PKNU"/>
            <person name="Jang D."/>
            <person name="Oh H.-M."/>
        </authorList>
    </citation>
    <scope>NUCLEOTIDE SEQUENCE [LARGE SCALE GENOMIC DNA]</scope>
    <source>
        <strain evidence="8 9">HL2708#5</strain>
    </source>
</reference>
<comment type="subcellular location">
    <subcellularLocation>
        <location evidence="1">Cell envelope</location>
    </subcellularLocation>
</comment>
<protein>
    <recommendedName>
        <fullName evidence="7">Fe/B12 periplasmic-binding domain-containing protein</fullName>
    </recommendedName>
</protein>
<dbReference type="InterPro" id="IPR051313">
    <property type="entry name" value="Bact_iron-sidero_bind"/>
</dbReference>
<feature type="signal peptide" evidence="6">
    <location>
        <begin position="1"/>
        <end position="20"/>
    </location>
</feature>
<gene>
    <name evidence="8" type="ORF">MXMO3_02318</name>
</gene>
<dbReference type="SUPFAM" id="SSF53807">
    <property type="entry name" value="Helical backbone' metal receptor"/>
    <property type="match status" value="1"/>
</dbReference>
<evidence type="ECO:0000313" key="8">
    <source>
        <dbReference type="EMBL" id="AVX04831.1"/>
    </source>
</evidence>
<evidence type="ECO:0000313" key="9">
    <source>
        <dbReference type="Proteomes" id="UP000258927"/>
    </source>
</evidence>
<dbReference type="InterPro" id="IPR002491">
    <property type="entry name" value="ABC_transptr_periplasmic_BD"/>
</dbReference>
<feature type="domain" description="Fe/B12 periplasmic-binding" evidence="7">
    <location>
        <begin position="43"/>
        <end position="312"/>
    </location>
</feature>
<evidence type="ECO:0000256" key="1">
    <source>
        <dbReference type="ARBA" id="ARBA00004196"/>
    </source>
</evidence>
<dbReference type="PROSITE" id="PS50983">
    <property type="entry name" value="FE_B12_PBP"/>
    <property type="match status" value="1"/>
</dbReference>
<dbReference type="RefSeq" id="WP_117395950.1">
    <property type="nucleotide sequence ID" value="NZ_CP021330.1"/>
</dbReference>
<name>A0A2R4MFL0_9HYPH</name>
<feature type="chain" id="PRO_5015337853" description="Fe/B12 periplasmic-binding domain-containing protein" evidence="6">
    <location>
        <begin position="21"/>
        <end position="319"/>
    </location>
</feature>
<dbReference type="Gene3D" id="3.40.50.1980">
    <property type="entry name" value="Nitrogenase molybdenum iron protein domain"/>
    <property type="match status" value="2"/>
</dbReference>
<keyword evidence="3" id="KW-0813">Transport</keyword>
<dbReference type="EMBL" id="CP021330">
    <property type="protein sequence ID" value="AVX04831.1"/>
    <property type="molecule type" value="Genomic_DNA"/>
</dbReference>
<evidence type="ECO:0000256" key="6">
    <source>
        <dbReference type="SAM" id="SignalP"/>
    </source>
</evidence>
<sequence>MNKTLLTLVACFALANPALAAETSKFTDATGKTVDVPSAPERIVALHDLSLTVPLNELGLSPVGAVGRTGADGVRYLRGAKTLTGIDFDNSDIVDVGGFPADLEVVASLNPDLILMMHFNTTDRTQLEAVAPTIMLEDNMRGEFVVFDQLAALTGTEERLDVLKTRYQGQVAQIEKMIDTQDISVSVFGPSQDKLVAWHTYGALGKVLRDAGFGAPEIVNQIDGSERVYFSGEQIAAFDADFIITTYDHNRGESPQSVIDDLNAIVPDFCRHLTACREGRMIFLPREDAVTRSYEALGQMSAVIMGVIGGQGHTAIVSE</sequence>
<dbReference type="KEGG" id="mmyr:MXMO3_02318"/>
<proteinExistence type="inferred from homology"/>
<keyword evidence="4" id="KW-0408">Iron</keyword>
<evidence type="ECO:0000256" key="4">
    <source>
        <dbReference type="ARBA" id="ARBA00022496"/>
    </source>
</evidence>
<keyword evidence="5 6" id="KW-0732">Signal</keyword>
<dbReference type="PANTHER" id="PTHR30532">
    <property type="entry name" value="IRON III DICITRATE-BINDING PERIPLASMIC PROTEIN"/>
    <property type="match status" value="1"/>
</dbReference>
<accession>A0A2R4MFL0</accession>
<dbReference type="GO" id="GO:1901678">
    <property type="term" value="P:iron coordination entity transport"/>
    <property type="evidence" value="ECO:0007669"/>
    <property type="project" value="UniProtKB-ARBA"/>
</dbReference>
<organism evidence="8 9">
    <name type="scientific">Maritalea myrionectae</name>
    <dbReference type="NCBI Taxonomy" id="454601"/>
    <lineage>
        <taxon>Bacteria</taxon>
        <taxon>Pseudomonadati</taxon>
        <taxon>Pseudomonadota</taxon>
        <taxon>Alphaproteobacteria</taxon>
        <taxon>Hyphomicrobiales</taxon>
        <taxon>Devosiaceae</taxon>
        <taxon>Maritalea</taxon>
    </lineage>
</organism>
<keyword evidence="4" id="KW-0410">Iron transport</keyword>
<evidence type="ECO:0000256" key="3">
    <source>
        <dbReference type="ARBA" id="ARBA00022448"/>
    </source>
</evidence>
<keyword evidence="9" id="KW-1185">Reference proteome</keyword>
<evidence type="ECO:0000256" key="2">
    <source>
        <dbReference type="ARBA" id="ARBA00008814"/>
    </source>
</evidence>
<dbReference type="Proteomes" id="UP000258927">
    <property type="component" value="Chromosome"/>
</dbReference>
<evidence type="ECO:0000256" key="5">
    <source>
        <dbReference type="ARBA" id="ARBA00022729"/>
    </source>
</evidence>
<dbReference type="Pfam" id="PF01497">
    <property type="entry name" value="Peripla_BP_2"/>
    <property type="match status" value="1"/>
</dbReference>